<evidence type="ECO:0000313" key="2">
    <source>
        <dbReference type="Proteomes" id="UP000182658"/>
    </source>
</evidence>
<dbReference type="Proteomes" id="UP000182658">
    <property type="component" value="Unassembled WGS sequence"/>
</dbReference>
<reference evidence="1 2" key="1">
    <citation type="submission" date="2016-10" db="EMBL/GenBank/DDBJ databases">
        <title>Draft genome sequence of Coniochaeta ligniaria NRRL30616, a lignocellulolytic fungus for bioabatement of inhibitors in plant biomass hydrolysates.</title>
        <authorList>
            <consortium name="DOE Joint Genome Institute"/>
            <person name="Jimenez D.J."/>
            <person name="Hector R.E."/>
            <person name="Riley R."/>
            <person name="Sun H."/>
            <person name="Grigoriev I.V."/>
            <person name="Van Elsas J.D."/>
            <person name="Nichols N.N."/>
        </authorList>
    </citation>
    <scope>NUCLEOTIDE SEQUENCE [LARGE SCALE GENOMIC DNA]</scope>
    <source>
        <strain evidence="1 2">NRRL 30616</strain>
    </source>
</reference>
<dbReference type="EMBL" id="KV875095">
    <property type="protein sequence ID" value="OIW32556.1"/>
    <property type="molecule type" value="Genomic_DNA"/>
</dbReference>
<keyword evidence="2" id="KW-1185">Reference proteome</keyword>
<sequence>MAANSTCPATGRTQILGFSPGTSPLSDHIVCTAPFAPGAVGDNITRVLGSCCNSTVQVVSDDTSETDSKCIYYCNATLYDDQHPQSGNTFWKAQQCTWTSSPDGPNGSWNPY</sequence>
<gene>
    <name evidence="1" type="ORF">CONLIGDRAFT_712865</name>
</gene>
<protein>
    <submittedName>
        <fullName evidence="1">Uncharacterized protein</fullName>
    </submittedName>
</protein>
<dbReference type="OrthoDB" id="10387528at2759"/>
<proteinExistence type="predicted"/>
<organism evidence="1 2">
    <name type="scientific">Coniochaeta ligniaria NRRL 30616</name>
    <dbReference type="NCBI Taxonomy" id="1408157"/>
    <lineage>
        <taxon>Eukaryota</taxon>
        <taxon>Fungi</taxon>
        <taxon>Dikarya</taxon>
        <taxon>Ascomycota</taxon>
        <taxon>Pezizomycotina</taxon>
        <taxon>Sordariomycetes</taxon>
        <taxon>Sordariomycetidae</taxon>
        <taxon>Coniochaetales</taxon>
        <taxon>Coniochaetaceae</taxon>
        <taxon>Coniochaeta</taxon>
    </lineage>
</organism>
<dbReference type="AlphaFoldDB" id="A0A1J7JT73"/>
<accession>A0A1J7JT73</accession>
<dbReference type="InParanoid" id="A0A1J7JT73"/>
<name>A0A1J7JT73_9PEZI</name>
<evidence type="ECO:0000313" key="1">
    <source>
        <dbReference type="EMBL" id="OIW32556.1"/>
    </source>
</evidence>